<dbReference type="EMBL" id="CALNXI010005005">
    <property type="protein sequence ID" value="CAH3196814.1"/>
    <property type="molecule type" value="Genomic_DNA"/>
</dbReference>
<reference evidence="1 2" key="1">
    <citation type="submission" date="2022-05" db="EMBL/GenBank/DDBJ databases">
        <authorList>
            <consortium name="Genoscope - CEA"/>
            <person name="William W."/>
        </authorList>
    </citation>
    <scope>NUCLEOTIDE SEQUENCE [LARGE SCALE GENOMIC DNA]</scope>
</reference>
<keyword evidence="2" id="KW-1185">Reference proteome</keyword>
<feature type="non-terminal residue" evidence="1">
    <location>
        <position position="1"/>
    </location>
</feature>
<evidence type="ECO:0000313" key="1">
    <source>
        <dbReference type="EMBL" id="CAH3196814.1"/>
    </source>
</evidence>
<gene>
    <name evidence="1" type="ORF">PEVE_00033676</name>
</gene>
<name>A0ABN8T0L1_9CNID</name>
<evidence type="ECO:0000313" key="2">
    <source>
        <dbReference type="Proteomes" id="UP001159427"/>
    </source>
</evidence>
<proteinExistence type="predicted"/>
<accession>A0ABN8T0L1</accession>
<organism evidence="1 2">
    <name type="scientific">Porites evermanni</name>
    <dbReference type="NCBI Taxonomy" id="104178"/>
    <lineage>
        <taxon>Eukaryota</taxon>
        <taxon>Metazoa</taxon>
        <taxon>Cnidaria</taxon>
        <taxon>Anthozoa</taxon>
        <taxon>Hexacorallia</taxon>
        <taxon>Scleractinia</taxon>
        <taxon>Fungiina</taxon>
        <taxon>Poritidae</taxon>
        <taxon>Porites</taxon>
    </lineage>
</organism>
<protein>
    <submittedName>
        <fullName evidence="1">Uncharacterized protein</fullName>
    </submittedName>
</protein>
<sequence length="90" mass="10192">TGSERVQLSTDIRLFEPQETFQLVMFVPRFSIDAITILTINEATDSEYEAITRVILGGTLTRLGAHHLRKMGTWKIWPFVPKWGGQCGGR</sequence>
<dbReference type="Proteomes" id="UP001159427">
    <property type="component" value="Unassembled WGS sequence"/>
</dbReference>
<comment type="caution">
    <text evidence="1">The sequence shown here is derived from an EMBL/GenBank/DDBJ whole genome shotgun (WGS) entry which is preliminary data.</text>
</comment>